<accession>A0A6J5NFM4</accession>
<organism evidence="1">
    <name type="scientific">uncultured Caudovirales phage</name>
    <dbReference type="NCBI Taxonomy" id="2100421"/>
    <lineage>
        <taxon>Viruses</taxon>
        <taxon>Duplodnaviria</taxon>
        <taxon>Heunggongvirae</taxon>
        <taxon>Uroviricota</taxon>
        <taxon>Caudoviricetes</taxon>
        <taxon>Peduoviridae</taxon>
        <taxon>Maltschvirus</taxon>
        <taxon>Maltschvirus maltsch</taxon>
    </lineage>
</organism>
<proteinExistence type="predicted"/>
<sequence>MSTLIDIATYLDTQQASLTLGTNLFVGRMPDTPATCVTLYEYGGTAPDNTMGGGLPVLQNPSVQIAVRAATYSAAETLINLCWVSLEGIVDESLSGTRYNRVSAIQSPFPLERDSQDRIIFVQNFNVTRTYQ</sequence>
<gene>
    <name evidence="1" type="ORF">UFOVP665_37</name>
</gene>
<dbReference type="Pfam" id="PF12691">
    <property type="entry name" value="Phage_tail_terminator_6"/>
    <property type="match status" value="1"/>
</dbReference>
<dbReference type="EMBL" id="LR796640">
    <property type="protein sequence ID" value="CAB4156015.1"/>
    <property type="molecule type" value="Genomic_DNA"/>
</dbReference>
<name>A0A6J5NFM4_9CAUD</name>
<evidence type="ECO:0000313" key="1">
    <source>
        <dbReference type="EMBL" id="CAB4156015.1"/>
    </source>
</evidence>
<protein>
    <submittedName>
        <fullName evidence="1">Uncharacterized protein</fullName>
    </submittedName>
</protein>
<dbReference type="InterPro" id="IPR024411">
    <property type="entry name" value="Tail_terminator_phage"/>
</dbReference>
<reference evidence="1" key="1">
    <citation type="submission" date="2020-04" db="EMBL/GenBank/DDBJ databases">
        <authorList>
            <person name="Chiriac C."/>
            <person name="Salcher M."/>
            <person name="Ghai R."/>
            <person name="Kavagutti S V."/>
        </authorList>
    </citation>
    <scope>NUCLEOTIDE SEQUENCE</scope>
</reference>